<reference evidence="2" key="1">
    <citation type="journal article" date="2018" name="Genome Biol.">
        <title>SKESA: strategic k-mer extension for scrupulous assemblies.</title>
        <authorList>
            <person name="Souvorov A."/>
            <person name="Agarwala R."/>
            <person name="Lipman D.J."/>
        </authorList>
    </citation>
    <scope>NUCLEOTIDE SEQUENCE</scope>
    <source>
        <strain evidence="2">MA.CK_97/00011857</strain>
    </source>
</reference>
<feature type="chain" id="PRO_5027810565" evidence="1">
    <location>
        <begin position="23"/>
        <end position="222"/>
    </location>
</feature>
<dbReference type="NCBIfam" id="NF040485">
    <property type="entry name" value="ZirU_fam"/>
    <property type="match status" value="1"/>
</dbReference>
<keyword evidence="1" id="KW-0732">Signal</keyword>
<reference evidence="2" key="2">
    <citation type="submission" date="2020-02" db="EMBL/GenBank/DDBJ databases">
        <authorList>
            <consortium name="NCBI Pathogen Detection Project"/>
        </authorList>
    </citation>
    <scope>NUCLEOTIDE SEQUENCE</scope>
    <source>
        <strain evidence="2">MA.CK_97/00011857</strain>
    </source>
</reference>
<protein>
    <submittedName>
        <fullName evidence="2">Invasin family protein</fullName>
    </submittedName>
</protein>
<dbReference type="InterPro" id="IPR054665">
    <property type="entry name" value="ZirU-like_dom"/>
</dbReference>
<name>A0A756YGI3_SALER</name>
<evidence type="ECO:0000256" key="1">
    <source>
        <dbReference type="SAM" id="SignalP"/>
    </source>
</evidence>
<dbReference type="Gene3D" id="2.60.40.2700">
    <property type="match status" value="1"/>
</dbReference>
<evidence type="ECO:0000313" key="2">
    <source>
        <dbReference type="EMBL" id="HAG0390706.1"/>
    </source>
</evidence>
<dbReference type="AlphaFoldDB" id="A0A756YGI3"/>
<dbReference type="EMBL" id="DAAXCJ010000012">
    <property type="protein sequence ID" value="HAG0390706.1"/>
    <property type="molecule type" value="Genomic_DNA"/>
</dbReference>
<dbReference type="PROSITE" id="PS51257">
    <property type="entry name" value="PROKAR_LIPOPROTEIN"/>
    <property type="match status" value="1"/>
</dbReference>
<accession>A0A756YGI3</accession>
<feature type="signal peptide" evidence="1">
    <location>
        <begin position="1"/>
        <end position="22"/>
    </location>
</feature>
<gene>
    <name evidence="2" type="ORF">G8S59_004000</name>
</gene>
<sequence>MRNNTYPIIFAGIIACSTNSYAMSVESSATEPVKGHPPEYTTAGTIKYLDNNGNSVLDVGDTVTIDKQFVFFDPDQDAEQTPTYNWIVDGKKVASTETYTVQASDLGKSIQLELIPNTDPQITDPSTGTGVMSSNILSVSAANEVLSISITGMSGGNSTPIVGDVLKANPTCTATCSTVNYKWQVEDASGSGNYVDIKGANSDTWTVTTSTQKRKIKVVASE</sequence>
<organism evidence="2">
    <name type="scientific">Salmonella enterica</name>
    <name type="common">Salmonella choleraesuis</name>
    <dbReference type="NCBI Taxonomy" id="28901"/>
    <lineage>
        <taxon>Bacteria</taxon>
        <taxon>Pseudomonadati</taxon>
        <taxon>Pseudomonadota</taxon>
        <taxon>Gammaproteobacteria</taxon>
        <taxon>Enterobacterales</taxon>
        <taxon>Enterobacteriaceae</taxon>
        <taxon>Salmonella</taxon>
    </lineage>
</organism>
<proteinExistence type="predicted"/>
<comment type="caution">
    <text evidence="2">The sequence shown here is derived from an EMBL/GenBank/DDBJ whole genome shotgun (WGS) entry which is preliminary data.</text>
</comment>